<name>A0A2K9E8N7_9FIRM</name>
<proteinExistence type="predicted"/>
<evidence type="ECO:0000256" key="1">
    <source>
        <dbReference type="SAM" id="Coils"/>
    </source>
</evidence>
<evidence type="ECO:0000259" key="2">
    <source>
        <dbReference type="Pfam" id="PF20250"/>
    </source>
</evidence>
<evidence type="ECO:0000313" key="3">
    <source>
        <dbReference type="EMBL" id="AUG57946.1"/>
    </source>
</evidence>
<dbReference type="Proteomes" id="UP000233534">
    <property type="component" value="Chromosome"/>
</dbReference>
<dbReference type="InterPro" id="IPR046866">
    <property type="entry name" value="FapA_N"/>
</dbReference>
<dbReference type="Pfam" id="PF20250">
    <property type="entry name" value="FapA_N"/>
    <property type="match status" value="1"/>
</dbReference>
<dbReference type="EMBL" id="CP025197">
    <property type="protein sequence ID" value="AUG57946.1"/>
    <property type="molecule type" value="Genomic_DNA"/>
</dbReference>
<protein>
    <recommendedName>
        <fullName evidence="2">Flagellar Assembly Protein A N-terminal region domain-containing protein</fullName>
    </recommendedName>
</protein>
<feature type="domain" description="Flagellar Assembly Protein A N-terminal region" evidence="2">
    <location>
        <begin position="7"/>
        <end position="176"/>
    </location>
</feature>
<feature type="coiled-coil region" evidence="1">
    <location>
        <begin position="331"/>
        <end position="365"/>
    </location>
</feature>
<keyword evidence="1" id="KW-0175">Coiled coil</keyword>
<accession>A0A2K9E8N7</accession>
<gene>
    <name evidence="3" type="ORF">HVS_10255</name>
</gene>
<dbReference type="PANTHER" id="PTHR38032:SF1">
    <property type="entry name" value="RNA-BINDING PROTEIN KHPB N-TERMINAL DOMAIN-CONTAINING PROTEIN"/>
    <property type="match status" value="1"/>
</dbReference>
<organism evidence="3 4">
    <name type="scientific">Acetivibrio saccincola</name>
    <dbReference type="NCBI Taxonomy" id="1677857"/>
    <lineage>
        <taxon>Bacteria</taxon>
        <taxon>Bacillati</taxon>
        <taxon>Bacillota</taxon>
        <taxon>Clostridia</taxon>
        <taxon>Eubacteriales</taxon>
        <taxon>Oscillospiraceae</taxon>
        <taxon>Acetivibrio</taxon>
    </lineage>
</organism>
<evidence type="ECO:0000313" key="4">
    <source>
        <dbReference type="Proteomes" id="UP000233534"/>
    </source>
</evidence>
<dbReference type="KEGG" id="hsc:HVS_10255"/>
<sequence>MRDAYVKVFITPDKMKASIFLTPPDDGRELKLEEILKALNDHGVKYGLDMETLENISKYPVYNENILVAEGVQPVNGKNGQVKFHFNLKEDRKPTITDDGRVDFRNLDLIKNIKEGEILCSLEPPSKGIPGKNVLGEDIPAKDGKDAVLPKGKNTEISEDGQNLIAAINGQINYIDGKVNVFQNYEVPANVDNSTGNINFIGNVIVRGSVLSGFVIQAGGNVEVGGVVEGATIIAGGDIILRRGMQGHGKGVLKSGGDIIAKYIENSNIEAKMDIKAEAIMHSNVKCGNKLELTGKKGLLVGGTCKVGKEVSAKVIGSYMSTPTDIEVGIDPSLKERYKELKIEIEKIEEDLKKTEQAITILKKFQMLGKLTPEKQELLAKSIRTKVFYTNKIGRLKEESVYIEMKLQEEASGKIKVYGYIYSGTKVSIGTSMLYVKDNLQYCTLYREGSDVKIGSYND</sequence>
<dbReference type="Pfam" id="PF03961">
    <property type="entry name" value="FapA"/>
    <property type="match status" value="1"/>
</dbReference>
<dbReference type="InterPro" id="IPR046865">
    <property type="entry name" value="FapA_b_solenoid"/>
</dbReference>
<dbReference type="InterPro" id="IPR005646">
    <property type="entry name" value="FapA"/>
</dbReference>
<reference evidence="3 4" key="1">
    <citation type="submission" date="2017-12" db="EMBL/GenBank/DDBJ databases">
        <title>Complete genome sequence of Herbivorax saccincola GGR1, a novel Cellulosome-producing hydrolytic bacterium in a thermophilic biogas plant, established by Illumina and Nanopore MinION sequencing.</title>
        <authorList>
            <person name="Pechtl A."/>
            <person name="Ruckert C."/>
            <person name="Koeck D.E."/>
            <person name="Maus I."/>
            <person name="Winkler A."/>
            <person name="Kalinowski J."/>
            <person name="Puhler A."/>
            <person name="Schwarz W.W."/>
            <person name="Zverlov V.V."/>
            <person name="Schluter A."/>
            <person name="Liebl W."/>
        </authorList>
    </citation>
    <scope>NUCLEOTIDE SEQUENCE [LARGE SCALE GENOMIC DNA]</scope>
    <source>
        <strain evidence="4">SR1</strain>
    </source>
</reference>
<dbReference type="PANTHER" id="PTHR38032">
    <property type="entry name" value="POLYMERASE-RELATED"/>
    <property type="match status" value="1"/>
</dbReference>
<keyword evidence="4" id="KW-1185">Reference proteome</keyword>
<dbReference type="AlphaFoldDB" id="A0A2K9E8N7"/>